<evidence type="ECO:0000313" key="5">
    <source>
        <dbReference type="Proteomes" id="UP000215043"/>
    </source>
</evidence>
<dbReference type="Proteomes" id="UP000029737">
    <property type="component" value="Unassembled WGS sequence"/>
</dbReference>
<dbReference type="Pfam" id="PF13302">
    <property type="entry name" value="Acetyltransf_3"/>
    <property type="match status" value="1"/>
</dbReference>
<dbReference type="EMBL" id="JPMV01000010">
    <property type="protein sequence ID" value="KGI82525.1"/>
    <property type="molecule type" value="Genomic_DNA"/>
</dbReference>
<dbReference type="GO" id="GO:0008999">
    <property type="term" value="F:protein-N-terminal-alanine acetyltransferase activity"/>
    <property type="evidence" value="ECO:0007669"/>
    <property type="project" value="TreeGrafter"/>
</dbReference>
<dbReference type="InterPro" id="IPR051908">
    <property type="entry name" value="Ribosomal_N-acetyltransferase"/>
</dbReference>
<dbReference type="PANTHER" id="PTHR43441">
    <property type="entry name" value="RIBOSOMAL-PROTEIN-SERINE ACETYLTRANSFERASE"/>
    <property type="match status" value="1"/>
</dbReference>
<dbReference type="EMBL" id="CP022752">
    <property type="protein sequence ID" value="ASU80389.1"/>
    <property type="molecule type" value="Genomic_DNA"/>
</dbReference>
<reference evidence="3 4" key="1">
    <citation type="journal article" date="2014" name="PLoS ONE">
        <title>Identification and Characterization of a New Erythromycin Biosynthetic Gene Cluster in Actinopolyspora erythraea YIM90600, a Novel Erythronolide-Producing Halophilic Actinomycete Isolated from Salt Field.</title>
        <authorList>
            <person name="Chen D."/>
            <person name="Feng J."/>
            <person name="Huang L."/>
            <person name="Zhang Q."/>
            <person name="Wu J."/>
            <person name="Zhu X."/>
            <person name="Duan Y."/>
            <person name="Xu Z."/>
        </authorList>
    </citation>
    <scope>NUCLEOTIDE SEQUENCE [LARGE SCALE GENOMIC DNA]</scope>
    <source>
        <strain evidence="3 4">YIM90600</strain>
    </source>
</reference>
<evidence type="ECO:0000313" key="3">
    <source>
        <dbReference type="EMBL" id="KGI82525.1"/>
    </source>
</evidence>
<protein>
    <submittedName>
        <fullName evidence="3">GCN5 family acetyltransferase</fullName>
    </submittedName>
    <submittedName>
        <fullName evidence="2">N-acetyltransferase</fullName>
    </submittedName>
</protein>
<dbReference type="SUPFAM" id="SSF55729">
    <property type="entry name" value="Acyl-CoA N-acyltransferases (Nat)"/>
    <property type="match status" value="1"/>
</dbReference>
<reference evidence="2 5" key="2">
    <citation type="submission" date="2017-08" db="EMBL/GenBank/DDBJ databases">
        <title>The complete genome sequence of moderately halophilic actinomycete Actinopolyspora erythraea YIM 90600, the producer of novel erythromycin, novel actinopolysporins A-C and tubercidin.</title>
        <authorList>
            <person name="Yin M."/>
            <person name="Tang S."/>
        </authorList>
    </citation>
    <scope>NUCLEOTIDE SEQUENCE [LARGE SCALE GENOMIC DNA]</scope>
    <source>
        <strain evidence="2 5">YIM 90600</strain>
    </source>
</reference>
<evidence type="ECO:0000259" key="1">
    <source>
        <dbReference type="PROSITE" id="PS51186"/>
    </source>
</evidence>
<dbReference type="Gene3D" id="3.40.630.30">
    <property type="match status" value="1"/>
</dbReference>
<dbReference type="OrthoDB" id="5191051at2"/>
<accession>A0A099DB11</accession>
<name>A0A099DB11_9ACTN</name>
<dbReference type="RefSeq" id="WP_043570033.1">
    <property type="nucleotide sequence ID" value="NZ_CP022752.1"/>
</dbReference>
<gene>
    <name evidence="2" type="ORF">CDG81_21345</name>
    <name evidence="3" type="ORF">IL38_03535</name>
</gene>
<dbReference type="PROSITE" id="PS51186">
    <property type="entry name" value="GNAT"/>
    <property type="match status" value="1"/>
</dbReference>
<organism evidence="2 5">
    <name type="scientific">Actinopolyspora erythraea</name>
    <dbReference type="NCBI Taxonomy" id="414996"/>
    <lineage>
        <taxon>Bacteria</taxon>
        <taxon>Bacillati</taxon>
        <taxon>Actinomycetota</taxon>
        <taxon>Actinomycetes</taxon>
        <taxon>Actinopolysporales</taxon>
        <taxon>Actinopolysporaceae</taxon>
        <taxon>Actinopolyspora</taxon>
    </lineage>
</organism>
<keyword evidence="2" id="KW-0808">Transferase</keyword>
<sequence length="183" mass="20453">MFAHPLGADAELRPLEPWQAAEFAEFTEANRGHLEPWLPWTGIVVDEESARRFLRNYANKQAEDTGRITGIWSRGELVGGALFRVFDTSSGCCELGVWLSESAQGNGLVTRTCEHLIDWAVRIRGMARVEYRVSAENHRSIAVAKRLGMTHEGTLRGSLPLRGGRHDMQIWALLAEEWHGGTS</sequence>
<dbReference type="Proteomes" id="UP000215043">
    <property type="component" value="Chromosome"/>
</dbReference>
<dbReference type="HOGENOM" id="CLU_013985_3_0_11"/>
<proteinExistence type="predicted"/>
<dbReference type="GO" id="GO:0005737">
    <property type="term" value="C:cytoplasm"/>
    <property type="evidence" value="ECO:0007669"/>
    <property type="project" value="TreeGrafter"/>
</dbReference>
<keyword evidence="4" id="KW-1185">Reference proteome</keyword>
<dbReference type="eggNOG" id="COG1670">
    <property type="taxonomic scope" value="Bacteria"/>
</dbReference>
<dbReference type="PANTHER" id="PTHR43441:SF10">
    <property type="entry name" value="ACETYLTRANSFERASE"/>
    <property type="match status" value="1"/>
</dbReference>
<feature type="domain" description="N-acetyltransferase" evidence="1">
    <location>
        <begin position="10"/>
        <end position="176"/>
    </location>
</feature>
<dbReference type="InterPro" id="IPR016181">
    <property type="entry name" value="Acyl_CoA_acyltransferase"/>
</dbReference>
<dbReference type="InterPro" id="IPR000182">
    <property type="entry name" value="GNAT_dom"/>
</dbReference>
<dbReference type="KEGG" id="aey:CDG81_21345"/>
<evidence type="ECO:0000313" key="4">
    <source>
        <dbReference type="Proteomes" id="UP000029737"/>
    </source>
</evidence>
<evidence type="ECO:0000313" key="2">
    <source>
        <dbReference type="EMBL" id="ASU80389.1"/>
    </source>
</evidence>
<dbReference type="GO" id="GO:1990189">
    <property type="term" value="F:protein N-terminal-serine acetyltransferase activity"/>
    <property type="evidence" value="ECO:0007669"/>
    <property type="project" value="TreeGrafter"/>
</dbReference>
<dbReference type="AlphaFoldDB" id="A0A099DB11"/>